<proteinExistence type="predicted"/>
<dbReference type="AlphaFoldDB" id="A0A3L8E0C5"/>
<accession>A0A3L8E0C5</accession>
<organism evidence="1 2">
    <name type="scientific">Ooceraea biroi</name>
    <name type="common">Clonal raider ant</name>
    <name type="synonym">Cerapachys biroi</name>
    <dbReference type="NCBI Taxonomy" id="2015173"/>
    <lineage>
        <taxon>Eukaryota</taxon>
        <taxon>Metazoa</taxon>
        <taxon>Ecdysozoa</taxon>
        <taxon>Arthropoda</taxon>
        <taxon>Hexapoda</taxon>
        <taxon>Insecta</taxon>
        <taxon>Pterygota</taxon>
        <taxon>Neoptera</taxon>
        <taxon>Endopterygota</taxon>
        <taxon>Hymenoptera</taxon>
        <taxon>Apocrita</taxon>
        <taxon>Aculeata</taxon>
        <taxon>Formicoidea</taxon>
        <taxon>Formicidae</taxon>
        <taxon>Dorylinae</taxon>
        <taxon>Ooceraea</taxon>
    </lineage>
</organism>
<gene>
    <name evidence="1" type="ORF">DMN91_002330</name>
</gene>
<name>A0A3L8E0C5_OOCBI</name>
<reference evidence="1 2" key="1">
    <citation type="journal article" date="2018" name="Genome Res.">
        <title>The genomic architecture and molecular evolution of ant odorant receptors.</title>
        <authorList>
            <person name="McKenzie S.K."/>
            <person name="Kronauer D.J.C."/>
        </authorList>
    </citation>
    <scope>NUCLEOTIDE SEQUENCE [LARGE SCALE GENOMIC DNA]</scope>
    <source>
        <strain evidence="1">Clonal line C1</strain>
    </source>
</reference>
<comment type="caution">
    <text evidence="1">The sequence shown here is derived from an EMBL/GenBank/DDBJ whole genome shotgun (WGS) entry which is preliminary data.</text>
</comment>
<protein>
    <submittedName>
        <fullName evidence="1">Uncharacterized protein</fullName>
    </submittedName>
</protein>
<dbReference type="EMBL" id="QOIP01000002">
    <property type="protein sequence ID" value="RLU26164.1"/>
    <property type="molecule type" value="Genomic_DNA"/>
</dbReference>
<dbReference type="Proteomes" id="UP000279307">
    <property type="component" value="Chromosome 2"/>
</dbReference>
<sequence length="101" mass="11599">MMEPPLTSKVLRAPNLKRGQENIRIQERAVVIANQHFIFMTLGHLRRLVSEMTAGIRNNLKQKSRLTNGNWQGFNYKFSVLLGGLWGMGKFRRDDPSMRAG</sequence>
<evidence type="ECO:0000313" key="2">
    <source>
        <dbReference type="Proteomes" id="UP000279307"/>
    </source>
</evidence>
<evidence type="ECO:0000313" key="1">
    <source>
        <dbReference type="EMBL" id="RLU26164.1"/>
    </source>
</evidence>